<name>A0AAV9CMZ7_ACOCL</name>
<dbReference type="GO" id="GO:0016279">
    <property type="term" value="F:protein-lysine N-methyltransferase activity"/>
    <property type="evidence" value="ECO:0007669"/>
    <property type="project" value="TreeGrafter"/>
</dbReference>
<dbReference type="FunFam" id="3.90.1420.10:FF:000004">
    <property type="entry name" value="Ribulose-1,5 bisphosphate carboxylase/oxygenase large subunit N-methyltransferase, chloroplastic"/>
    <property type="match status" value="1"/>
</dbReference>
<sequence length="498" mass="57056">MHRRSLISFEEKFSLIGEIAKRVNDLPGYRAFMDSAPLINVKLHMQKHIGVDPTERYMLELMFKYDLDEMFTSIFDLDKGFFKKYLRISFRRNLTSEVTESRPRFISPGEAGDGAGGDRTGCPERHLEGEAVVEVPKKLWINPDTVAASDIGGLCRGLKPWMAVALFLVREKGRPDSAWRPYIDILPECRSEEELLELQGTQLLNTTLGVKEYVQREFLRIEKKIILPNRGLFPSPITVDNFLWTRAFSRMPGESLVLVPLADLVNHSPSITTEGTSWEVRGTGFFSRELVFSLQTPIYVKAGEQVYIQYELGKSNADLALDYGFIESRSDRVVYTLTLEIPESDPFYGDKLDILESNGLKETEYFDIVLGKLFHLICCHICESIFRNSIWGHLELPISRANEELICQVIRDACKSALSAYHTTIEEDQNLRESGKLSPRLEIAIGVREGEKKVLQQIDGIFKDRETELDGLEYYQERRLRDLGLACDQDEIIFWESK</sequence>
<evidence type="ECO:0000313" key="5">
    <source>
        <dbReference type="EMBL" id="KAK1290391.1"/>
    </source>
</evidence>
<dbReference type="SUPFAM" id="SSF82199">
    <property type="entry name" value="SET domain"/>
    <property type="match status" value="1"/>
</dbReference>
<reference evidence="5" key="2">
    <citation type="submission" date="2023-06" db="EMBL/GenBank/DDBJ databases">
        <authorList>
            <person name="Ma L."/>
            <person name="Liu K.-W."/>
            <person name="Li Z."/>
            <person name="Hsiao Y.-Y."/>
            <person name="Qi Y."/>
            <person name="Fu T."/>
            <person name="Tang G."/>
            <person name="Zhang D."/>
            <person name="Sun W.-H."/>
            <person name="Liu D.-K."/>
            <person name="Li Y."/>
            <person name="Chen G.-Z."/>
            <person name="Liu X.-D."/>
            <person name="Liao X.-Y."/>
            <person name="Jiang Y.-T."/>
            <person name="Yu X."/>
            <person name="Hao Y."/>
            <person name="Huang J."/>
            <person name="Zhao X.-W."/>
            <person name="Ke S."/>
            <person name="Chen Y.-Y."/>
            <person name="Wu W.-L."/>
            <person name="Hsu J.-L."/>
            <person name="Lin Y.-F."/>
            <person name="Huang M.-D."/>
            <person name="Li C.-Y."/>
            <person name="Huang L."/>
            <person name="Wang Z.-W."/>
            <person name="Zhao X."/>
            <person name="Zhong W.-Y."/>
            <person name="Peng D.-H."/>
            <person name="Ahmad S."/>
            <person name="Lan S."/>
            <person name="Zhang J.-S."/>
            <person name="Tsai W.-C."/>
            <person name="Van De Peer Y."/>
            <person name="Liu Z.-J."/>
        </authorList>
    </citation>
    <scope>NUCLEOTIDE SEQUENCE</scope>
    <source>
        <strain evidence="5">CP</strain>
        <tissue evidence="5">Leaves</tissue>
    </source>
</reference>
<keyword evidence="3" id="KW-0949">S-adenosyl-L-methionine</keyword>
<dbReference type="PANTHER" id="PTHR13271">
    <property type="entry name" value="UNCHARACTERIZED PUTATIVE METHYLTRANSFERASE"/>
    <property type="match status" value="1"/>
</dbReference>
<keyword evidence="2" id="KW-0808">Transferase</keyword>
<protein>
    <recommendedName>
        <fullName evidence="4">Rubisco LSMT substrate-binding domain-containing protein</fullName>
    </recommendedName>
</protein>
<dbReference type="InterPro" id="IPR015353">
    <property type="entry name" value="Rubisco_LSMT_subst-bd"/>
</dbReference>
<dbReference type="SUPFAM" id="SSF81822">
    <property type="entry name" value="RuBisCo LSMT C-terminal, substrate-binding domain"/>
    <property type="match status" value="1"/>
</dbReference>
<feature type="domain" description="Rubisco LSMT substrate-binding" evidence="4">
    <location>
        <begin position="342"/>
        <end position="455"/>
    </location>
</feature>
<evidence type="ECO:0000313" key="6">
    <source>
        <dbReference type="Proteomes" id="UP001180020"/>
    </source>
</evidence>
<dbReference type="AlphaFoldDB" id="A0AAV9CMZ7"/>
<dbReference type="Proteomes" id="UP001180020">
    <property type="component" value="Unassembled WGS sequence"/>
</dbReference>
<dbReference type="PANTHER" id="PTHR13271:SF113">
    <property type="entry name" value="[FRUCTOSE-BISPHOSPHATE ALDOLASE]-LYSINE N-METHYLTRANSFERASE, CHLOROPLASTIC"/>
    <property type="match status" value="1"/>
</dbReference>
<dbReference type="Pfam" id="PF09273">
    <property type="entry name" value="Rubis-subs-bind"/>
    <property type="match status" value="1"/>
</dbReference>
<dbReference type="Gene3D" id="3.90.1410.10">
    <property type="entry name" value="set domain protein methyltransferase, domain 1"/>
    <property type="match status" value="1"/>
</dbReference>
<dbReference type="Gene3D" id="3.90.1420.10">
    <property type="entry name" value="Rubisco LSMT, substrate-binding domain"/>
    <property type="match status" value="1"/>
</dbReference>
<dbReference type="InterPro" id="IPR036464">
    <property type="entry name" value="Rubisco_LSMT_subst-bd_sf"/>
</dbReference>
<dbReference type="InterPro" id="IPR050600">
    <property type="entry name" value="SETD3_SETD6_MTase"/>
</dbReference>
<dbReference type="InterPro" id="IPR046341">
    <property type="entry name" value="SET_dom_sf"/>
</dbReference>
<gene>
    <name evidence="5" type="ORF">QJS10_CPB18g01446</name>
</gene>
<comment type="caution">
    <text evidence="5">The sequence shown here is derived from an EMBL/GenBank/DDBJ whole genome shotgun (WGS) entry which is preliminary data.</text>
</comment>
<proteinExistence type="predicted"/>
<keyword evidence="1" id="KW-0489">Methyltransferase</keyword>
<reference evidence="5" key="1">
    <citation type="journal article" date="2023" name="Nat. Commun.">
        <title>Diploid and tetraploid genomes of Acorus and the evolution of monocots.</title>
        <authorList>
            <person name="Ma L."/>
            <person name="Liu K.W."/>
            <person name="Li Z."/>
            <person name="Hsiao Y.Y."/>
            <person name="Qi Y."/>
            <person name="Fu T."/>
            <person name="Tang G.D."/>
            <person name="Zhang D."/>
            <person name="Sun W.H."/>
            <person name="Liu D.K."/>
            <person name="Li Y."/>
            <person name="Chen G.Z."/>
            <person name="Liu X.D."/>
            <person name="Liao X.Y."/>
            <person name="Jiang Y.T."/>
            <person name="Yu X."/>
            <person name="Hao Y."/>
            <person name="Huang J."/>
            <person name="Zhao X.W."/>
            <person name="Ke S."/>
            <person name="Chen Y.Y."/>
            <person name="Wu W.L."/>
            <person name="Hsu J.L."/>
            <person name="Lin Y.F."/>
            <person name="Huang M.D."/>
            <person name="Li C.Y."/>
            <person name="Huang L."/>
            <person name="Wang Z.W."/>
            <person name="Zhao X."/>
            <person name="Zhong W.Y."/>
            <person name="Peng D.H."/>
            <person name="Ahmad S."/>
            <person name="Lan S."/>
            <person name="Zhang J.S."/>
            <person name="Tsai W.C."/>
            <person name="Van de Peer Y."/>
            <person name="Liu Z.J."/>
        </authorList>
    </citation>
    <scope>NUCLEOTIDE SEQUENCE</scope>
    <source>
        <strain evidence="5">CP</strain>
    </source>
</reference>
<evidence type="ECO:0000256" key="3">
    <source>
        <dbReference type="ARBA" id="ARBA00022691"/>
    </source>
</evidence>
<evidence type="ECO:0000256" key="2">
    <source>
        <dbReference type="ARBA" id="ARBA00022679"/>
    </source>
</evidence>
<evidence type="ECO:0000259" key="4">
    <source>
        <dbReference type="Pfam" id="PF09273"/>
    </source>
</evidence>
<keyword evidence="6" id="KW-1185">Reference proteome</keyword>
<dbReference type="EMBL" id="JAUJYO010000018">
    <property type="protein sequence ID" value="KAK1290391.1"/>
    <property type="molecule type" value="Genomic_DNA"/>
</dbReference>
<accession>A0AAV9CMZ7</accession>
<organism evidence="5 6">
    <name type="scientific">Acorus calamus</name>
    <name type="common">Sweet flag</name>
    <dbReference type="NCBI Taxonomy" id="4465"/>
    <lineage>
        <taxon>Eukaryota</taxon>
        <taxon>Viridiplantae</taxon>
        <taxon>Streptophyta</taxon>
        <taxon>Embryophyta</taxon>
        <taxon>Tracheophyta</taxon>
        <taxon>Spermatophyta</taxon>
        <taxon>Magnoliopsida</taxon>
        <taxon>Liliopsida</taxon>
        <taxon>Acoraceae</taxon>
        <taxon>Acorus</taxon>
    </lineage>
</organism>
<dbReference type="GO" id="GO:0032259">
    <property type="term" value="P:methylation"/>
    <property type="evidence" value="ECO:0007669"/>
    <property type="project" value="UniProtKB-KW"/>
</dbReference>
<evidence type="ECO:0000256" key="1">
    <source>
        <dbReference type="ARBA" id="ARBA00022603"/>
    </source>
</evidence>